<name>A0A6L2PHU9_COPFO</name>
<dbReference type="OrthoDB" id="6931295at2759"/>
<dbReference type="AlphaFoldDB" id="A0A6L2PHU9"/>
<evidence type="ECO:0008006" key="4">
    <source>
        <dbReference type="Google" id="ProtNLM"/>
    </source>
</evidence>
<gene>
    <name evidence="2" type="ORF">Cfor_12613</name>
</gene>
<evidence type="ECO:0000313" key="2">
    <source>
        <dbReference type="EMBL" id="GFG29647.1"/>
    </source>
</evidence>
<comment type="caution">
    <text evidence="2">The sequence shown here is derived from an EMBL/GenBank/DDBJ whole genome shotgun (WGS) entry which is preliminary data.</text>
</comment>
<keyword evidence="3" id="KW-1185">Reference proteome</keyword>
<sequence length="394" mass="43357">MECEDPEPRAPDKVPPDPPYPNTGTSGVSGANLKRRCVEEPQTPAKKNISNPDLTVPSIQTVYTHPSFVIGAINTYSENDKGPYIVHVSRISPDPAAGTSIRPIKFGQFLSNHKFQNIHREGVKRVGRNKISVQFTSAEDANNFITSPVLALCKYTASIPTFSVTRMGLVRQVPTDLSMEEFATNALLPPGCGNIIKARRLSRKNVEDGKVSWVPTQSVVVTFLGQSLPSKIFLYYTSLPVELYNFPTTQCYACCRYGHTKAACRSKPRCFRCSKEHLGDSCEVTESGASCAHCLGRHFATNRSCPEQERQRSIKVVMAQQSISYVEACAQFPTVSRPYSEIAQPNHSSVRTIYTTPRPRAPLGKSYDKVAHRDLVSTPVSSMPNGCAIIEPGT</sequence>
<dbReference type="Proteomes" id="UP000502823">
    <property type="component" value="Unassembled WGS sequence"/>
</dbReference>
<evidence type="ECO:0000256" key="1">
    <source>
        <dbReference type="SAM" id="MobiDB-lite"/>
    </source>
</evidence>
<reference evidence="3" key="1">
    <citation type="submission" date="2020-01" db="EMBL/GenBank/DDBJ databases">
        <title>Draft genome sequence of the Termite Coptotermes fromosanus.</title>
        <authorList>
            <person name="Itakura S."/>
            <person name="Yosikawa Y."/>
            <person name="Umezawa K."/>
        </authorList>
    </citation>
    <scope>NUCLEOTIDE SEQUENCE [LARGE SCALE GENOMIC DNA]</scope>
</reference>
<protein>
    <recommendedName>
        <fullName evidence="4">CCHC-type domain-containing protein</fullName>
    </recommendedName>
</protein>
<organism evidence="2 3">
    <name type="scientific">Coptotermes formosanus</name>
    <name type="common">Formosan subterranean termite</name>
    <dbReference type="NCBI Taxonomy" id="36987"/>
    <lineage>
        <taxon>Eukaryota</taxon>
        <taxon>Metazoa</taxon>
        <taxon>Ecdysozoa</taxon>
        <taxon>Arthropoda</taxon>
        <taxon>Hexapoda</taxon>
        <taxon>Insecta</taxon>
        <taxon>Pterygota</taxon>
        <taxon>Neoptera</taxon>
        <taxon>Polyneoptera</taxon>
        <taxon>Dictyoptera</taxon>
        <taxon>Blattodea</taxon>
        <taxon>Blattoidea</taxon>
        <taxon>Termitoidae</taxon>
        <taxon>Rhinotermitidae</taxon>
        <taxon>Coptotermes</taxon>
    </lineage>
</organism>
<proteinExistence type="predicted"/>
<dbReference type="EMBL" id="BLKM01010277">
    <property type="protein sequence ID" value="GFG29647.1"/>
    <property type="molecule type" value="Genomic_DNA"/>
</dbReference>
<feature type="region of interest" description="Disordered" evidence="1">
    <location>
        <begin position="1"/>
        <end position="34"/>
    </location>
</feature>
<feature type="compositionally biased region" description="Basic and acidic residues" evidence="1">
    <location>
        <begin position="1"/>
        <end position="15"/>
    </location>
</feature>
<dbReference type="InParanoid" id="A0A6L2PHU9"/>
<accession>A0A6L2PHU9</accession>
<evidence type="ECO:0000313" key="3">
    <source>
        <dbReference type="Proteomes" id="UP000502823"/>
    </source>
</evidence>
<feature type="non-terminal residue" evidence="2">
    <location>
        <position position="394"/>
    </location>
</feature>